<feature type="signal peptide" evidence="1">
    <location>
        <begin position="1"/>
        <end position="15"/>
    </location>
</feature>
<sequence length="113" mass="12466">MRTVCICSFLACVLALQFSSVESIRGALFRSGRSSPLTNTNYDSLADTSSSFGPRDNALRQFVTYFQNRNSNSFAPVNSNYKFAQKRNPVASAQFFPASALKTIYDSPMAIDV</sequence>
<organism evidence="2 3">
    <name type="scientific">Ditylenchus dipsaci</name>
    <dbReference type="NCBI Taxonomy" id="166011"/>
    <lineage>
        <taxon>Eukaryota</taxon>
        <taxon>Metazoa</taxon>
        <taxon>Ecdysozoa</taxon>
        <taxon>Nematoda</taxon>
        <taxon>Chromadorea</taxon>
        <taxon>Rhabditida</taxon>
        <taxon>Tylenchina</taxon>
        <taxon>Tylenchomorpha</taxon>
        <taxon>Sphaerularioidea</taxon>
        <taxon>Anguinidae</taxon>
        <taxon>Anguininae</taxon>
        <taxon>Ditylenchus</taxon>
    </lineage>
</organism>
<dbReference type="WBParaSite" id="jg16839">
    <property type="protein sequence ID" value="jg16839"/>
    <property type="gene ID" value="jg16839"/>
</dbReference>
<reference evidence="3" key="1">
    <citation type="submission" date="2022-11" db="UniProtKB">
        <authorList>
            <consortium name="WormBaseParasite"/>
        </authorList>
    </citation>
    <scope>IDENTIFICATION</scope>
</reference>
<dbReference type="Proteomes" id="UP000887574">
    <property type="component" value="Unplaced"/>
</dbReference>
<evidence type="ECO:0000313" key="3">
    <source>
        <dbReference type="WBParaSite" id="jg16839"/>
    </source>
</evidence>
<evidence type="ECO:0000313" key="2">
    <source>
        <dbReference type="Proteomes" id="UP000887574"/>
    </source>
</evidence>
<accession>A0A915D7F0</accession>
<feature type="chain" id="PRO_5037135580" evidence="1">
    <location>
        <begin position="16"/>
        <end position="113"/>
    </location>
</feature>
<keyword evidence="2" id="KW-1185">Reference proteome</keyword>
<protein>
    <submittedName>
        <fullName evidence="3">Uncharacterized protein</fullName>
    </submittedName>
</protein>
<proteinExistence type="predicted"/>
<name>A0A915D7F0_9BILA</name>
<dbReference type="AlphaFoldDB" id="A0A915D7F0"/>
<evidence type="ECO:0000256" key="1">
    <source>
        <dbReference type="SAM" id="SignalP"/>
    </source>
</evidence>
<keyword evidence="1" id="KW-0732">Signal</keyword>